<reference evidence="3" key="1">
    <citation type="journal article" date="2019" name="Int. J. Syst. Evol. Microbiol.">
        <title>The Global Catalogue of Microorganisms (GCM) 10K type strain sequencing project: providing services to taxonomists for standard genome sequencing and annotation.</title>
        <authorList>
            <consortium name="The Broad Institute Genomics Platform"/>
            <consortium name="The Broad Institute Genome Sequencing Center for Infectious Disease"/>
            <person name="Wu L."/>
            <person name="Ma J."/>
        </authorList>
    </citation>
    <scope>NUCLEOTIDE SEQUENCE [LARGE SCALE GENOMIC DNA]</scope>
    <source>
        <strain evidence="3">JCM 16956</strain>
    </source>
</reference>
<keyword evidence="3" id="KW-1185">Reference proteome</keyword>
<evidence type="ECO:0000313" key="2">
    <source>
        <dbReference type="EMBL" id="GAA3919126.1"/>
    </source>
</evidence>
<evidence type="ECO:0000256" key="1">
    <source>
        <dbReference type="SAM" id="MobiDB-lite"/>
    </source>
</evidence>
<dbReference type="EMBL" id="BAABAJ010000008">
    <property type="protein sequence ID" value="GAA3919126.1"/>
    <property type="molecule type" value="Genomic_DNA"/>
</dbReference>
<dbReference type="Proteomes" id="UP001501000">
    <property type="component" value="Unassembled WGS sequence"/>
</dbReference>
<feature type="region of interest" description="Disordered" evidence="1">
    <location>
        <begin position="14"/>
        <end position="68"/>
    </location>
</feature>
<protein>
    <submittedName>
        <fullName evidence="2">Uncharacterized protein</fullName>
    </submittedName>
</protein>
<name>A0ABP7MBD4_9ACTN</name>
<organism evidence="2 3">
    <name type="scientific">Streptomyces gulbargensis</name>
    <dbReference type="NCBI Taxonomy" id="364901"/>
    <lineage>
        <taxon>Bacteria</taxon>
        <taxon>Bacillati</taxon>
        <taxon>Actinomycetota</taxon>
        <taxon>Actinomycetes</taxon>
        <taxon>Kitasatosporales</taxon>
        <taxon>Streptomycetaceae</taxon>
        <taxon>Streptomyces</taxon>
    </lineage>
</organism>
<sequence length="93" mass="9632">MEARADDGCCGGAIGAQAREDGDRSGFKAFATVSGDPPATPWPDHSAGGGARGTPATGSRPCERPHEGRRSVVMGMRRLTVVTIVTLSDVHQI</sequence>
<comment type="caution">
    <text evidence="2">The sequence shown here is derived from an EMBL/GenBank/DDBJ whole genome shotgun (WGS) entry which is preliminary data.</text>
</comment>
<accession>A0ABP7MBD4</accession>
<evidence type="ECO:0000313" key="3">
    <source>
        <dbReference type="Proteomes" id="UP001501000"/>
    </source>
</evidence>
<proteinExistence type="predicted"/>
<gene>
    <name evidence="2" type="ORF">GCM10022244_30340</name>
</gene>